<dbReference type="GO" id="GO:0032993">
    <property type="term" value="C:protein-DNA complex"/>
    <property type="evidence" value="ECO:0007669"/>
    <property type="project" value="TreeGrafter"/>
</dbReference>
<dbReference type="EMBL" id="CP018799">
    <property type="protein sequence ID" value="ATX78707.1"/>
    <property type="molecule type" value="Genomic_DNA"/>
</dbReference>
<keyword evidence="4" id="KW-0804">Transcription</keyword>
<dbReference type="Pfam" id="PF00126">
    <property type="entry name" value="HTH_1"/>
    <property type="match status" value="1"/>
</dbReference>
<dbReference type="AlphaFoldDB" id="A0A2K8KVA3"/>
<evidence type="ECO:0000259" key="5">
    <source>
        <dbReference type="PROSITE" id="PS50931"/>
    </source>
</evidence>
<keyword evidence="2" id="KW-0805">Transcription regulation</keyword>
<gene>
    <name evidence="6" type="ORF">Ga0123461_0255</name>
</gene>
<evidence type="ECO:0000256" key="1">
    <source>
        <dbReference type="ARBA" id="ARBA00009437"/>
    </source>
</evidence>
<evidence type="ECO:0000256" key="2">
    <source>
        <dbReference type="ARBA" id="ARBA00023015"/>
    </source>
</evidence>
<dbReference type="PANTHER" id="PTHR30346:SF10">
    <property type="entry name" value="TRANSCRIPTIONAL REGULATOR OF OXIDATIVE STRESS OXYR"/>
    <property type="match status" value="1"/>
</dbReference>
<dbReference type="KEGG" id="maes:Ga0123461_0255"/>
<dbReference type="OrthoDB" id="5289139at2"/>
<feature type="domain" description="HTH lysR-type" evidence="5">
    <location>
        <begin position="3"/>
        <end position="60"/>
    </location>
</feature>
<dbReference type="FunFam" id="1.10.10.10:FF:000001">
    <property type="entry name" value="LysR family transcriptional regulator"/>
    <property type="match status" value="1"/>
</dbReference>
<dbReference type="SUPFAM" id="SSF53850">
    <property type="entry name" value="Periplasmic binding protein-like II"/>
    <property type="match status" value="1"/>
</dbReference>
<proteinExistence type="inferred from homology"/>
<protein>
    <submittedName>
        <fullName evidence="6">LysR family transcriptional regulator, hydrogen peroxide-inducible genes activator</fullName>
    </submittedName>
</protein>
<dbReference type="Gene3D" id="3.40.190.10">
    <property type="entry name" value="Periplasmic binding protein-like II"/>
    <property type="match status" value="2"/>
</dbReference>
<name>A0A2K8KVA3_MARES</name>
<organism evidence="6 7">
    <name type="scientific">Mariprofundus aestuarium</name>
    <dbReference type="NCBI Taxonomy" id="1921086"/>
    <lineage>
        <taxon>Bacteria</taxon>
        <taxon>Pseudomonadati</taxon>
        <taxon>Pseudomonadota</taxon>
        <taxon>Candidatius Mariprofundia</taxon>
        <taxon>Mariprofundales</taxon>
        <taxon>Mariprofundaceae</taxon>
        <taxon>Mariprofundus</taxon>
    </lineage>
</organism>
<accession>A0A2K8KVA3</accession>
<keyword evidence="7" id="KW-1185">Reference proteome</keyword>
<dbReference type="InterPro" id="IPR036390">
    <property type="entry name" value="WH_DNA-bd_sf"/>
</dbReference>
<sequence length="296" mass="32692">MAPTIKQLKYLIALDEHLHFGKASASCFISQSAFSIAIKELETVLNVQLVDRTNKSVVITEAGRAVISQARHCIRDLEVLMSIASSEQEPLSGKLTLGVIPTIAPFLLPPLIPEVLKQFPKLQLFLREDKTAVIHEQLLDGKLDLILVALPFQMRGMTVMPLFKDPFLLACRRESRWINAGVDLASLPDESILLLEDGHCLRDHALEACHLRNSNQINRFSATSLQTLLQMVVADLGITFLPAMAKGSLIGDNSALELHPLPEQNSREIGLAWRKGSGRSGEFTKIGELLQLLHQG</sequence>
<dbReference type="Gene3D" id="1.10.10.10">
    <property type="entry name" value="Winged helix-like DNA-binding domain superfamily/Winged helix DNA-binding domain"/>
    <property type="match status" value="1"/>
</dbReference>
<dbReference type="InterPro" id="IPR000847">
    <property type="entry name" value="LysR_HTH_N"/>
</dbReference>
<dbReference type="CDD" id="cd08411">
    <property type="entry name" value="PBP2_OxyR"/>
    <property type="match status" value="1"/>
</dbReference>
<comment type="similarity">
    <text evidence="1">Belongs to the LysR transcriptional regulatory family.</text>
</comment>
<reference evidence="6 7" key="1">
    <citation type="submission" date="2016-12" db="EMBL/GenBank/DDBJ databases">
        <title>Isolation and genomic insights into novel planktonic Zetaproteobacteria from stratified waters of the Chesapeake Bay.</title>
        <authorList>
            <person name="McAllister S.M."/>
            <person name="Kato S."/>
            <person name="Chan C.S."/>
            <person name="Chiu B.K."/>
            <person name="Field E.K."/>
        </authorList>
    </citation>
    <scope>NUCLEOTIDE SEQUENCE [LARGE SCALE GENOMIC DNA]</scope>
    <source>
        <strain evidence="6 7">CP-5</strain>
    </source>
</reference>
<evidence type="ECO:0000256" key="4">
    <source>
        <dbReference type="ARBA" id="ARBA00023163"/>
    </source>
</evidence>
<dbReference type="PROSITE" id="PS50931">
    <property type="entry name" value="HTH_LYSR"/>
    <property type="match status" value="1"/>
</dbReference>
<dbReference type="GO" id="GO:0003677">
    <property type="term" value="F:DNA binding"/>
    <property type="evidence" value="ECO:0007669"/>
    <property type="project" value="UniProtKB-KW"/>
</dbReference>
<evidence type="ECO:0000256" key="3">
    <source>
        <dbReference type="ARBA" id="ARBA00023125"/>
    </source>
</evidence>
<dbReference type="InterPro" id="IPR005119">
    <property type="entry name" value="LysR_subst-bd"/>
</dbReference>
<evidence type="ECO:0000313" key="7">
    <source>
        <dbReference type="Proteomes" id="UP000231701"/>
    </source>
</evidence>
<dbReference type="SUPFAM" id="SSF46785">
    <property type="entry name" value="Winged helix' DNA-binding domain"/>
    <property type="match status" value="1"/>
</dbReference>
<keyword evidence="3" id="KW-0238">DNA-binding</keyword>
<dbReference type="Proteomes" id="UP000231701">
    <property type="component" value="Chromosome"/>
</dbReference>
<dbReference type="InterPro" id="IPR036388">
    <property type="entry name" value="WH-like_DNA-bd_sf"/>
</dbReference>
<dbReference type="GO" id="GO:0003700">
    <property type="term" value="F:DNA-binding transcription factor activity"/>
    <property type="evidence" value="ECO:0007669"/>
    <property type="project" value="InterPro"/>
</dbReference>
<dbReference type="PANTHER" id="PTHR30346">
    <property type="entry name" value="TRANSCRIPTIONAL DUAL REGULATOR HCAR-RELATED"/>
    <property type="match status" value="1"/>
</dbReference>
<dbReference type="RefSeq" id="WP_100276687.1">
    <property type="nucleotide sequence ID" value="NZ_CP018799.1"/>
</dbReference>
<dbReference type="Pfam" id="PF03466">
    <property type="entry name" value="LysR_substrate"/>
    <property type="match status" value="1"/>
</dbReference>
<evidence type="ECO:0000313" key="6">
    <source>
        <dbReference type="EMBL" id="ATX78707.1"/>
    </source>
</evidence>